<feature type="compositionally biased region" description="Low complexity" evidence="1">
    <location>
        <begin position="467"/>
        <end position="488"/>
    </location>
</feature>
<feature type="compositionally biased region" description="Basic residues" evidence="1">
    <location>
        <begin position="442"/>
        <end position="454"/>
    </location>
</feature>
<organism evidence="3 4">
    <name type="scientific">Nitrogeniibacter mangrovi</name>
    <dbReference type="NCBI Taxonomy" id="2016596"/>
    <lineage>
        <taxon>Bacteria</taxon>
        <taxon>Pseudomonadati</taxon>
        <taxon>Pseudomonadota</taxon>
        <taxon>Betaproteobacteria</taxon>
        <taxon>Rhodocyclales</taxon>
        <taxon>Zoogloeaceae</taxon>
        <taxon>Nitrogeniibacter</taxon>
    </lineage>
</organism>
<dbReference type="Proteomes" id="UP000501991">
    <property type="component" value="Chromosome"/>
</dbReference>
<dbReference type="InterPro" id="IPR057840">
    <property type="entry name" value="FimV_N"/>
</dbReference>
<evidence type="ECO:0000313" key="3">
    <source>
        <dbReference type="EMBL" id="QID18764.1"/>
    </source>
</evidence>
<feature type="domain" description="FimV N-terminal" evidence="2">
    <location>
        <begin position="26"/>
        <end position="121"/>
    </location>
</feature>
<feature type="compositionally biased region" description="Basic residues" evidence="1">
    <location>
        <begin position="382"/>
        <end position="409"/>
    </location>
</feature>
<feature type="compositionally biased region" description="Polar residues" evidence="1">
    <location>
        <begin position="494"/>
        <end position="522"/>
    </location>
</feature>
<sequence length="522" mass="56113">MTRFPRSILSGLITLALLPSIAQAIGFGELVSQSAIGEPFKAQFSLLSVHPGDTESCIRIARSGQRDGIPDLLGAQVHIRTIGGKPVAEVVRAKPVSDPILRVTLEETCNARLKRTYTLLLPMAAVTPPRSAQTAPAPAPASPRGVAKAPGPLATPDDLGGVYTLPRSASLNAVARALYPSSGADRRAFISALKHTNRGDRAVRSSRRMLPVGTTLILPTPAEVAQAREALQARDQARRQAAAAPPPAVSPSAPAATAPVEAASTPAQPAPETDAGDRLVLMGGNADASGLRMSARLGDPSIVERTSDTEREALRREQKLILAIDSQIVANLELKDRIARLEALQDALRAELDARAPGRETPPDASPHPPARAPLTPPARHPLLRARPSRRRRRIPRPQLRRRPIRKTRTGSIGGSTPVSPSSPCWAPGCGRADVRPPSTPRTRRMKPRRRNTSFRRTMPCPSPRLATPRSPPEAATTPSTFPSSSGTARRRPNSITASRRSWWTNRRWPKSTNRPSNWPTS</sequence>
<feature type="region of interest" description="Disordered" evidence="1">
    <location>
        <begin position="227"/>
        <end position="282"/>
    </location>
</feature>
<protein>
    <recommendedName>
        <fullName evidence="2">FimV N-terminal domain-containing protein</fullName>
    </recommendedName>
</protein>
<feature type="region of interest" description="Disordered" evidence="1">
    <location>
        <begin position="354"/>
        <end position="522"/>
    </location>
</feature>
<dbReference type="KEGG" id="azq:G3580_14720"/>
<feature type="compositionally biased region" description="Pro residues" evidence="1">
    <location>
        <begin position="364"/>
        <end position="380"/>
    </location>
</feature>
<feature type="region of interest" description="Disordered" evidence="1">
    <location>
        <begin position="128"/>
        <end position="153"/>
    </location>
</feature>
<reference evidence="3 4" key="1">
    <citation type="submission" date="2020-02" db="EMBL/GenBank/DDBJ databases">
        <title>Nitrogenibacter mangrovi gen. nov., sp. nov. isolated from mangrove sediment, a denitrifying betaproteobacterium.</title>
        <authorList>
            <person name="Liao H."/>
            <person name="Tian Y."/>
        </authorList>
    </citation>
    <scope>NUCLEOTIDE SEQUENCE [LARGE SCALE GENOMIC DNA]</scope>
    <source>
        <strain evidence="3 4">M9-3-2</strain>
    </source>
</reference>
<dbReference type="EMBL" id="CP048836">
    <property type="protein sequence ID" value="QID18764.1"/>
    <property type="molecule type" value="Genomic_DNA"/>
</dbReference>
<feature type="compositionally biased region" description="Low complexity" evidence="1">
    <location>
        <begin position="250"/>
        <end position="267"/>
    </location>
</feature>
<dbReference type="AlphaFoldDB" id="A0A6C1B949"/>
<dbReference type="Pfam" id="PF25800">
    <property type="entry name" value="FimV_N"/>
    <property type="match status" value="1"/>
</dbReference>
<evidence type="ECO:0000259" key="2">
    <source>
        <dbReference type="Pfam" id="PF25800"/>
    </source>
</evidence>
<evidence type="ECO:0000313" key="4">
    <source>
        <dbReference type="Proteomes" id="UP000501991"/>
    </source>
</evidence>
<name>A0A6C1B949_9RHOO</name>
<gene>
    <name evidence="3" type="ORF">G3580_14720</name>
</gene>
<evidence type="ECO:0000256" key="1">
    <source>
        <dbReference type="SAM" id="MobiDB-lite"/>
    </source>
</evidence>
<keyword evidence="4" id="KW-1185">Reference proteome</keyword>
<accession>A0A6C1B949</accession>
<proteinExistence type="predicted"/>
<dbReference type="RefSeq" id="WP_173766734.1">
    <property type="nucleotide sequence ID" value="NZ_CP048836.1"/>
</dbReference>